<evidence type="ECO:0000256" key="4">
    <source>
        <dbReference type="ARBA" id="ARBA00023054"/>
    </source>
</evidence>
<evidence type="ECO:0000313" key="14">
    <source>
        <dbReference type="Proteomes" id="UP000774326"/>
    </source>
</evidence>
<keyword evidence="2 8" id="KW-0547">Nucleotide-binding</keyword>
<dbReference type="PRINTS" id="PR00193">
    <property type="entry name" value="MYOSINHEAVY"/>
</dbReference>
<proteinExistence type="inferred from homology"/>
<dbReference type="Proteomes" id="UP000774326">
    <property type="component" value="Unassembled WGS sequence"/>
</dbReference>
<feature type="domain" description="Myosin motor" evidence="11">
    <location>
        <begin position="58"/>
        <end position="723"/>
    </location>
</feature>
<feature type="coiled-coil region" evidence="9">
    <location>
        <begin position="1497"/>
        <end position="1560"/>
    </location>
</feature>
<feature type="coiled-coil region" evidence="9">
    <location>
        <begin position="980"/>
        <end position="1098"/>
    </location>
</feature>
<keyword evidence="6 8" id="KW-0505">Motor protein</keyword>
<keyword evidence="7 8" id="KW-0009">Actin-binding</keyword>
<dbReference type="Gene3D" id="1.10.10.820">
    <property type="match status" value="1"/>
</dbReference>
<feature type="coiled-coil region" evidence="9">
    <location>
        <begin position="1358"/>
        <end position="1440"/>
    </location>
</feature>
<feature type="coiled-coil region" evidence="9">
    <location>
        <begin position="857"/>
        <end position="940"/>
    </location>
</feature>
<dbReference type="GO" id="GO:0000146">
    <property type="term" value="F:microfilament motor activity"/>
    <property type="evidence" value="ECO:0007669"/>
    <property type="project" value="TreeGrafter"/>
</dbReference>
<dbReference type="CDD" id="cd01377">
    <property type="entry name" value="MYSc_class_II"/>
    <property type="match status" value="1"/>
</dbReference>
<feature type="region of interest" description="Disordered" evidence="10">
    <location>
        <begin position="1269"/>
        <end position="1303"/>
    </location>
</feature>
<keyword evidence="4 9" id="KW-0175">Coiled coil</keyword>
<evidence type="ECO:0000313" key="13">
    <source>
        <dbReference type="EMBL" id="KAH3681785.1"/>
    </source>
</evidence>
<keyword evidence="3 8" id="KW-0067">ATP-binding</keyword>
<evidence type="ECO:0000256" key="8">
    <source>
        <dbReference type="PROSITE-ProRule" id="PRU00782"/>
    </source>
</evidence>
<dbReference type="Gene3D" id="3.40.850.10">
    <property type="entry name" value="Kinesin motor domain"/>
    <property type="match status" value="1"/>
</dbReference>
<feature type="domain" description="Myosin N-terminal SH3-like" evidence="12">
    <location>
        <begin position="4"/>
        <end position="54"/>
    </location>
</feature>
<evidence type="ECO:0000259" key="11">
    <source>
        <dbReference type="PROSITE" id="PS51456"/>
    </source>
</evidence>
<dbReference type="PROSITE" id="PS51844">
    <property type="entry name" value="SH3_LIKE"/>
    <property type="match status" value="1"/>
</dbReference>
<dbReference type="OrthoDB" id="6108017at2759"/>
<feature type="region of interest" description="Disordered" evidence="10">
    <location>
        <begin position="1331"/>
        <end position="1350"/>
    </location>
</feature>
<dbReference type="EMBL" id="JAEUBG010004206">
    <property type="protein sequence ID" value="KAH3681785.1"/>
    <property type="molecule type" value="Genomic_DNA"/>
</dbReference>
<dbReference type="PANTHER" id="PTHR13140:SF857">
    <property type="entry name" value="MYOSIN-11"/>
    <property type="match status" value="1"/>
</dbReference>
<dbReference type="InterPro" id="IPR027417">
    <property type="entry name" value="P-loop_NTPase"/>
</dbReference>
<evidence type="ECO:0000256" key="7">
    <source>
        <dbReference type="ARBA" id="ARBA00023203"/>
    </source>
</evidence>
<dbReference type="SUPFAM" id="SSF52540">
    <property type="entry name" value="P-loop containing nucleoside triphosphate hydrolases"/>
    <property type="match status" value="1"/>
</dbReference>
<dbReference type="FunFam" id="1.10.10.820:FF:000001">
    <property type="entry name" value="Myosin heavy chain"/>
    <property type="match status" value="1"/>
</dbReference>
<dbReference type="Gene3D" id="1.20.120.720">
    <property type="entry name" value="Myosin VI head, motor domain, U50 subdomain"/>
    <property type="match status" value="1"/>
</dbReference>
<gene>
    <name evidence="13" type="ORF">WICPIJ_007223</name>
</gene>
<sequence length="1882" mass="216483">MDSEARSWVWVPNKAEVFKKGCVIETEGTDKVRVRLEDGSDEVIESSLISEVNPSKFDKADDIAELTFLNEPSVLHNLEARYKDDIIYTHSGLFLVAINPYATLPIYTDDYVNMYHNVPKSETKPHIFAETEAAYQNLLDEKRNQSILVTGESGAGKTENTKKILSYLAAITAKHHNDKKSFEQQIIQANPIIEAFGNSQTVRNNNSSRFGKFIKVEFDDKGKIAGAHIDWYLLEKSRVVHHSKNERNYHIFYQLLAGLSDSELTSLGLTRSVSDYTYLKDGNTTIPGVNDKKEFQSLKESLDVMGIKSSQYNEIFKILAIILHIGNIEFQSAKAEQARFETSVTKLCELLGVSENDFKDSILSPKAKAGKEYVKQSKNATQAKHALDALSKSLYEKVFKYLVDSINSQLDRDGGRSNFIGVLDIAGFEIFKDNSFEQLCINYTNEKLQQFFNHHMFVLEQNEYIREDIEWNFIDFGQDLQQTIDLIEKQKPLGIFSILDEECIVPKSTDDSFFEKLNNYCNSNPDKFKPSRFTKKFTLNHYAGDVEYSVEGWIGKNRDPLSDHVLEVLSKSATSFVSKLYQDEIQERTSSFRTVSQKHKEQLNDLLRLLSETHPHFVRCIIPNHKKKPHLFDKQLVLDQLKCNGVLEGIRIVRSGFPNRIFFNEFFTRYKVLSKQTDFDYPIKENCQMILDSLGLDAGVCKVGSTKVFFKAGILAELELKRDQKMKNLMTHFKAICKGVTVRRFIKKELLKVQASQVIKKAFDSYLQLSQNPWFVLHSNLKPMLESSAELLKAQNYTDQIKDLENKLSESEKKRLEAQDQYEASSAELLDIQELLKTERSNVEDHVLKIELSSTRESELIEKLEKTESEIQRLETASTESKELNKTLNQKVKAYEAQLTECQALISQLESEKNGFVSKIETLEKSLKDVQAIQAASEENGKVVHEELLLLRAVVQLKDSEIKQLQDKIANSGKELTLQINDLESNYTIASQKVKDLVVENKKLQDSLQSLQQSSSEYQAVLRQKESEYTSLSSQLKERSLRISQLEKEGDSLKNAQKLVADKLTVAESKLKDISSKHKQLEHEAKESRELLQHKIEDDIAFSRGRPTYDNEISALKTSVESLRREIYEERTKSLNLAKQLGAAKKENEDLIRERKSRDVKSAQGSLMSKSITTVPDLDLNDSKTDRDVLIREYANMRYLLNEKTALLTNQTVENKKLKNEHGLLERKLASETFEKQQMRIKVKKLFNLNNIPYDDDLSVLGSSSPDLTNIENELPSDLTRSYSPNNKNSTHRKPLAPRNSMDFSNRDFKALYENSEAKIRFLERQLSSKSDDQVLRNGDGPQKRNSTHEHQDLLEIYQETSRNLQDTRSQLAIFKNENSTLKREITDQDKVIQELKSQSTSTMSDRLSLEELVKSKLKLEALEKKNIDLSKSVVLYRERADEHYKKLEVAEKVVKSAKYESRHLKEKLAESLESLIKKEKLLVESVKDASTLGSSLGKLQAKLDQKDTDIAKLESTNQLLKDDIQHYHERLLSNSTAEAEKLKSKIAQLNEKVSLSLREETELRKGIASLEIEYESYKKRSSEKISELSKDLTYHVKLTADLKEENSRAMGEQKELEGKLRSLMTQIGSLKDSVGSLIQERNSLKDDKTRLELQVQSMTIEYERFSDDGLKSQMTVDSLRSKISELEEAITSSATEKRNLVSAQEKFTSVLDNEKQKILILKEENQSLGKFNETLKHRLSELEEKLNEKNDQEWLDRISKLESKVQLETLQKLDAIEQQKFAEKYLIETKQEITRQEMKIQSFEVEKTKYEDKIQELLQAIEQWQNSDSTSKMNVKRAEREIKYLKEHSEDLEAELKEWQQKFDSLSSRNKLNVDNEEIFI</sequence>
<comment type="similarity">
    <text evidence="1 8">Belongs to the TRAFAC class myosin-kinesin ATPase superfamily. Myosin family.</text>
</comment>
<evidence type="ECO:0000256" key="1">
    <source>
        <dbReference type="ARBA" id="ARBA00008314"/>
    </source>
</evidence>
<dbReference type="Gene3D" id="4.10.270.10">
    <property type="entry name" value="Myosin, subunit A"/>
    <property type="match status" value="1"/>
</dbReference>
<evidence type="ECO:0000259" key="12">
    <source>
        <dbReference type="PROSITE" id="PS51844"/>
    </source>
</evidence>
<reference evidence="13" key="2">
    <citation type="submission" date="2021-01" db="EMBL/GenBank/DDBJ databases">
        <authorList>
            <person name="Schikora-Tamarit M.A."/>
        </authorList>
    </citation>
    <scope>NUCLEOTIDE SEQUENCE</scope>
    <source>
        <strain evidence="13">CBS2887</strain>
    </source>
</reference>
<dbReference type="Gene3D" id="3.30.70.1590">
    <property type="match status" value="1"/>
</dbReference>
<feature type="compositionally biased region" description="Polar residues" evidence="10">
    <location>
        <begin position="1279"/>
        <end position="1289"/>
    </location>
</feature>
<dbReference type="SMART" id="SM00242">
    <property type="entry name" value="MYSc"/>
    <property type="match status" value="1"/>
</dbReference>
<dbReference type="PROSITE" id="PS51456">
    <property type="entry name" value="MYOSIN_MOTOR"/>
    <property type="match status" value="1"/>
</dbReference>
<dbReference type="InterPro" id="IPR001609">
    <property type="entry name" value="Myosin_head_motor_dom-like"/>
</dbReference>
<evidence type="ECO:0000256" key="6">
    <source>
        <dbReference type="ARBA" id="ARBA00023175"/>
    </source>
</evidence>
<organism evidence="13 14">
    <name type="scientific">Wickerhamomyces pijperi</name>
    <name type="common">Yeast</name>
    <name type="synonym">Pichia pijperi</name>
    <dbReference type="NCBI Taxonomy" id="599730"/>
    <lineage>
        <taxon>Eukaryota</taxon>
        <taxon>Fungi</taxon>
        <taxon>Dikarya</taxon>
        <taxon>Ascomycota</taxon>
        <taxon>Saccharomycotina</taxon>
        <taxon>Saccharomycetes</taxon>
        <taxon>Phaffomycetales</taxon>
        <taxon>Wickerhamomycetaceae</taxon>
        <taxon>Wickerhamomyces</taxon>
    </lineage>
</organism>
<dbReference type="InterPro" id="IPR036961">
    <property type="entry name" value="Kinesin_motor_dom_sf"/>
</dbReference>
<dbReference type="PANTHER" id="PTHR13140">
    <property type="entry name" value="MYOSIN"/>
    <property type="match status" value="1"/>
</dbReference>
<accession>A0A9P8TK90</accession>
<evidence type="ECO:0000256" key="2">
    <source>
        <dbReference type="ARBA" id="ARBA00022741"/>
    </source>
</evidence>
<dbReference type="GO" id="GO:0016020">
    <property type="term" value="C:membrane"/>
    <property type="evidence" value="ECO:0007669"/>
    <property type="project" value="TreeGrafter"/>
</dbReference>
<evidence type="ECO:0000256" key="5">
    <source>
        <dbReference type="ARBA" id="ARBA00023123"/>
    </source>
</evidence>
<dbReference type="InterPro" id="IPR004009">
    <property type="entry name" value="SH3_Myosin"/>
</dbReference>
<feature type="coiled-coil region" evidence="9">
    <location>
        <begin position="787"/>
        <end position="828"/>
    </location>
</feature>
<keyword evidence="5 8" id="KW-0518">Myosin</keyword>
<comment type="caution">
    <text evidence="13">The sequence shown here is derived from an EMBL/GenBank/DDBJ whole genome shotgun (WGS) entry which is preliminary data.</text>
</comment>
<name>A0A9P8TK90_WICPI</name>
<evidence type="ECO:0000256" key="3">
    <source>
        <dbReference type="ARBA" id="ARBA00022840"/>
    </source>
</evidence>
<feature type="coiled-coil region" evidence="9">
    <location>
        <begin position="1787"/>
        <end position="1870"/>
    </location>
</feature>
<dbReference type="Pfam" id="PF02736">
    <property type="entry name" value="Myosin_N"/>
    <property type="match status" value="1"/>
</dbReference>
<dbReference type="GO" id="GO:0051015">
    <property type="term" value="F:actin filament binding"/>
    <property type="evidence" value="ECO:0007669"/>
    <property type="project" value="TreeGrafter"/>
</dbReference>
<protein>
    <recommendedName>
        <fullName evidence="15">Myosin motor domain-containing protein</fullName>
    </recommendedName>
</protein>
<dbReference type="GO" id="GO:0005737">
    <property type="term" value="C:cytoplasm"/>
    <property type="evidence" value="ECO:0007669"/>
    <property type="project" value="TreeGrafter"/>
</dbReference>
<evidence type="ECO:0000256" key="9">
    <source>
        <dbReference type="SAM" id="Coils"/>
    </source>
</evidence>
<dbReference type="GO" id="GO:0016459">
    <property type="term" value="C:myosin complex"/>
    <property type="evidence" value="ECO:0007669"/>
    <property type="project" value="UniProtKB-KW"/>
</dbReference>
<reference evidence="13" key="1">
    <citation type="journal article" date="2021" name="Open Biol.">
        <title>Shared evolutionary footprints suggest mitochondrial oxidative damage underlies multiple complex I losses in fungi.</title>
        <authorList>
            <person name="Schikora-Tamarit M.A."/>
            <person name="Marcet-Houben M."/>
            <person name="Nosek J."/>
            <person name="Gabaldon T."/>
        </authorList>
    </citation>
    <scope>NUCLEOTIDE SEQUENCE</scope>
    <source>
        <strain evidence="13">CBS2887</strain>
    </source>
</reference>
<feature type="region of interest" description="Actin-binding" evidence="8">
    <location>
        <begin position="603"/>
        <end position="625"/>
    </location>
</feature>
<dbReference type="GO" id="GO:0007015">
    <property type="term" value="P:actin filament organization"/>
    <property type="evidence" value="ECO:0007669"/>
    <property type="project" value="TreeGrafter"/>
</dbReference>
<feature type="binding site" evidence="8">
    <location>
        <begin position="151"/>
        <end position="158"/>
    </location>
    <ligand>
        <name>ATP</name>
        <dbReference type="ChEBI" id="CHEBI:30616"/>
    </ligand>
</feature>
<evidence type="ECO:0000256" key="10">
    <source>
        <dbReference type="SAM" id="MobiDB-lite"/>
    </source>
</evidence>
<dbReference type="Gene3D" id="1.20.58.530">
    <property type="match status" value="1"/>
</dbReference>
<evidence type="ECO:0008006" key="15">
    <source>
        <dbReference type="Google" id="ProtNLM"/>
    </source>
</evidence>
<dbReference type="GO" id="GO:0005524">
    <property type="term" value="F:ATP binding"/>
    <property type="evidence" value="ECO:0007669"/>
    <property type="project" value="UniProtKB-UniRule"/>
</dbReference>
<keyword evidence="14" id="KW-1185">Reference proteome</keyword>
<feature type="coiled-coil region" evidence="9">
    <location>
        <begin position="1600"/>
        <end position="1697"/>
    </location>
</feature>
<feature type="coiled-coil region" evidence="9">
    <location>
        <begin position="1201"/>
        <end position="1228"/>
    </location>
</feature>
<dbReference type="Pfam" id="PF00063">
    <property type="entry name" value="Myosin_head"/>
    <property type="match status" value="1"/>
</dbReference>